<protein>
    <submittedName>
        <fullName evidence="1">Uncharacterized protein</fullName>
    </submittedName>
</protein>
<organism evidence="1">
    <name type="scientific">hydrothermal vent metagenome</name>
    <dbReference type="NCBI Taxonomy" id="652676"/>
    <lineage>
        <taxon>unclassified sequences</taxon>
        <taxon>metagenomes</taxon>
        <taxon>ecological metagenomes</taxon>
    </lineage>
</organism>
<name>A0A3B0Y036_9ZZZZ</name>
<accession>A0A3B0Y036</accession>
<sequence length="67" mass="7987">MNKRELDLVNLFYSHRSIWPARILLLYSPAFVKLIDLNLVNKLSIIIFIGEPYVKSRDISCFIHFYE</sequence>
<evidence type="ECO:0000313" key="1">
    <source>
        <dbReference type="EMBL" id="VAW68937.1"/>
    </source>
</evidence>
<reference evidence="1" key="1">
    <citation type="submission" date="2018-06" db="EMBL/GenBank/DDBJ databases">
        <authorList>
            <person name="Zhirakovskaya E."/>
        </authorList>
    </citation>
    <scope>NUCLEOTIDE SEQUENCE</scope>
</reference>
<proteinExistence type="predicted"/>
<dbReference type="EMBL" id="UOFI01000140">
    <property type="protein sequence ID" value="VAW68937.1"/>
    <property type="molecule type" value="Genomic_DNA"/>
</dbReference>
<dbReference type="AlphaFoldDB" id="A0A3B0Y036"/>
<gene>
    <name evidence="1" type="ORF">MNBD_GAMMA09-1915</name>
</gene>